<dbReference type="AlphaFoldDB" id="A0A8B8ZGU7"/>
<dbReference type="GO" id="GO:0016020">
    <property type="term" value="C:membrane"/>
    <property type="evidence" value="ECO:0007669"/>
    <property type="project" value="UniProtKB-SubCell"/>
</dbReference>
<feature type="transmembrane region" description="Helical" evidence="7">
    <location>
        <begin position="85"/>
        <end position="103"/>
    </location>
</feature>
<dbReference type="OrthoDB" id="657601at2759"/>
<dbReference type="RefSeq" id="XP_038973375.1">
    <property type="nucleotide sequence ID" value="XM_039117447.1"/>
</dbReference>
<evidence type="ECO:0000313" key="8">
    <source>
        <dbReference type="Proteomes" id="UP000228380"/>
    </source>
</evidence>
<evidence type="ECO:0000256" key="1">
    <source>
        <dbReference type="ARBA" id="ARBA00004141"/>
    </source>
</evidence>
<feature type="transmembrane region" description="Helical" evidence="7">
    <location>
        <begin position="188"/>
        <end position="207"/>
    </location>
</feature>
<name>A0A8B8ZGU7_PHODC</name>
<evidence type="ECO:0000256" key="5">
    <source>
        <dbReference type="ARBA" id="ARBA00023136"/>
    </source>
</evidence>
<evidence type="ECO:0000256" key="6">
    <source>
        <dbReference type="SAM" id="MobiDB-lite"/>
    </source>
</evidence>
<feature type="transmembrane region" description="Helical" evidence="7">
    <location>
        <begin position="150"/>
        <end position="168"/>
    </location>
</feature>
<gene>
    <name evidence="9" type="primary">LOC120105198</name>
</gene>
<evidence type="ECO:0000256" key="4">
    <source>
        <dbReference type="ARBA" id="ARBA00022989"/>
    </source>
</evidence>
<proteinExistence type="inferred from homology"/>
<feature type="compositionally biased region" description="Basic and acidic residues" evidence="6">
    <location>
        <begin position="16"/>
        <end position="25"/>
    </location>
</feature>
<evidence type="ECO:0000313" key="9">
    <source>
        <dbReference type="RefSeq" id="XP_038973375.1"/>
    </source>
</evidence>
<accession>A0A8B8ZGU7</accession>
<keyword evidence="8" id="KW-1185">Reference proteome</keyword>
<keyword evidence="3 7" id="KW-0812">Transmembrane</keyword>
<keyword evidence="4 7" id="KW-1133">Transmembrane helix</keyword>
<dbReference type="Proteomes" id="UP000228380">
    <property type="component" value="Unplaced"/>
</dbReference>
<protein>
    <submittedName>
        <fullName evidence="9">Protein DMP3-like</fullName>
    </submittedName>
</protein>
<dbReference type="GeneID" id="120105198"/>
<feature type="region of interest" description="Disordered" evidence="6">
    <location>
        <begin position="13"/>
        <end position="39"/>
    </location>
</feature>
<dbReference type="PANTHER" id="PTHR31621:SF5">
    <property type="entry name" value="PROTEIN DMP10"/>
    <property type="match status" value="1"/>
</dbReference>
<sequence length="224" mass="24878">MTEISSAITIANSQDSEPRELDRSTPLRGTTPSQSLTSQRRLVIDKTPSTAANLAQLLPTGSVLAFQALSPSIANQCICYASNKYITLSLLLICTISCIFFSFTDSFKGTNGKLYYGMATCKSFIVFNYQPSDGDRSKVLEDLLRFRIRWLDYVHAFFSVLLFLALTFSDTNIQNCFFPDSGPYSKQILQKLPLGAGFLSIMVFLIFPTTRKGIGYSDTPPHSQ</sequence>
<dbReference type="Pfam" id="PF05078">
    <property type="entry name" value="DUF679"/>
    <property type="match status" value="1"/>
</dbReference>
<evidence type="ECO:0000256" key="7">
    <source>
        <dbReference type="SAM" id="Phobius"/>
    </source>
</evidence>
<comment type="similarity">
    <text evidence="2">Belongs to the plant DMP1 protein family.</text>
</comment>
<dbReference type="PANTHER" id="PTHR31621">
    <property type="entry name" value="PROTEIN DMP3"/>
    <property type="match status" value="1"/>
</dbReference>
<organism evidence="8 9">
    <name type="scientific">Phoenix dactylifera</name>
    <name type="common">Date palm</name>
    <dbReference type="NCBI Taxonomy" id="42345"/>
    <lineage>
        <taxon>Eukaryota</taxon>
        <taxon>Viridiplantae</taxon>
        <taxon>Streptophyta</taxon>
        <taxon>Embryophyta</taxon>
        <taxon>Tracheophyta</taxon>
        <taxon>Spermatophyta</taxon>
        <taxon>Magnoliopsida</taxon>
        <taxon>Liliopsida</taxon>
        <taxon>Arecaceae</taxon>
        <taxon>Coryphoideae</taxon>
        <taxon>Phoeniceae</taxon>
        <taxon>Phoenix</taxon>
    </lineage>
</organism>
<dbReference type="KEGG" id="pda:120105198"/>
<keyword evidence="5 7" id="KW-0472">Membrane</keyword>
<evidence type="ECO:0000256" key="3">
    <source>
        <dbReference type="ARBA" id="ARBA00022692"/>
    </source>
</evidence>
<evidence type="ECO:0000256" key="2">
    <source>
        <dbReference type="ARBA" id="ARBA00008707"/>
    </source>
</evidence>
<feature type="compositionally biased region" description="Polar residues" evidence="6">
    <location>
        <begin position="27"/>
        <end position="39"/>
    </location>
</feature>
<reference evidence="9" key="1">
    <citation type="submission" date="2025-08" db="UniProtKB">
        <authorList>
            <consortium name="RefSeq"/>
        </authorList>
    </citation>
    <scope>IDENTIFICATION</scope>
    <source>
        <tissue evidence="9">Young leaves</tissue>
    </source>
</reference>
<comment type="subcellular location">
    <subcellularLocation>
        <location evidence="1">Membrane</location>
        <topology evidence="1">Multi-pass membrane protein</topology>
    </subcellularLocation>
</comment>
<dbReference type="GO" id="GO:0010256">
    <property type="term" value="P:endomembrane system organization"/>
    <property type="evidence" value="ECO:0007669"/>
    <property type="project" value="TreeGrafter"/>
</dbReference>
<dbReference type="GO" id="GO:0005737">
    <property type="term" value="C:cytoplasm"/>
    <property type="evidence" value="ECO:0007669"/>
    <property type="project" value="UniProtKB-ARBA"/>
</dbReference>
<dbReference type="InterPro" id="IPR007770">
    <property type="entry name" value="DMP"/>
</dbReference>